<dbReference type="PANTHER" id="PTHR38652:SF1">
    <property type="entry name" value="INTERLEUKIN-31"/>
    <property type="match status" value="1"/>
</dbReference>
<dbReference type="InterPro" id="IPR027987">
    <property type="entry name" value="IL-31"/>
</dbReference>
<dbReference type="Pfam" id="PF15209">
    <property type="entry name" value="IL31"/>
    <property type="match status" value="1"/>
</dbReference>
<reference evidence="2" key="1">
    <citation type="submission" date="2025-08" db="UniProtKB">
        <authorList>
            <consortium name="RefSeq"/>
        </authorList>
    </citation>
    <scope>IDENTIFICATION</scope>
    <source>
        <tissue evidence="2">Blood</tissue>
    </source>
</reference>
<organism evidence="1 2">
    <name type="scientific">Sapajus apella</name>
    <name type="common">Brown-capped capuchin</name>
    <name type="synonym">Cebus apella</name>
    <dbReference type="NCBI Taxonomy" id="9515"/>
    <lineage>
        <taxon>Eukaryota</taxon>
        <taxon>Metazoa</taxon>
        <taxon>Chordata</taxon>
        <taxon>Craniata</taxon>
        <taxon>Vertebrata</taxon>
        <taxon>Euteleostomi</taxon>
        <taxon>Mammalia</taxon>
        <taxon>Eutheria</taxon>
        <taxon>Euarchontoglires</taxon>
        <taxon>Primates</taxon>
        <taxon>Haplorrhini</taxon>
        <taxon>Platyrrhini</taxon>
        <taxon>Cebidae</taxon>
        <taxon>Cebinae</taxon>
        <taxon>Sapajus</taxon>
    </lineage>
</organism>
<name>A0A6J3HDB4_SAPAP</name>
<dbReference type="Proteomes" id="UP000504640">
    <property type="component" value="Unplaced"/>
</dbReference>
<dbReference type="GeneID" id="116546303"/>
<sequence length="202" mass="22397">METSTRCAHGCYGAVPHTGVGIGCRNFQRYHILRILCRLRVSSPEIPCPATSVLFLLCCVGSWLACHTLPVQPSEVQKVVEELQFLSKILLKDVEEEKGVPVSQNYTLPCLIPDAQPPNNIHSSAIRAYLKVISQVDSKPVIDEIIEQLDKLIFQDALETSISMPTGTFECKRFILTIFQQFSECMDLALKSLTSGAQQATT</sequence>
<evidence type="ECO:0000313" key="2">
    <source>
        <dbReference type="RefSeq" id="XP_032128503.1"/>
    </source>
</evidence>
<dbReference type="CTD" id="386653"/>
<gene>
    <name evidence="2" type="primary">IL31</name>
</gene>
<accession>A0A6J3HDB4</accession>
<dbReference type="PANTHER" id="PTHR38652">
    <property type="entry name" value="INTERLEUKIN-31"/>
    <property type="match status" value="1"/>
</dbReference>
<protein>
    <submittedName>
        <fullName evidence="2">Interleukin-31</fullName>
    </submittedName>
</protein>
<dbReference type="RefSeq" id="XP_032128503.1">
    <property type="nucleotide sequence ID" value="XM_032272612.1"/>
</dbReference>
<dbReference type="GO" id="GO:0005126">
    <property type="term" value="F:cytokine receptor binding"/>
    <property type="evidence" value="ECO:0007669"/>
    <property type="project" value="TreeGrafter"/>
</dbReference>
<proteinExistence type="predicted"/>
<keyword evidence="1" id="KW-1185">Reference proteome</keyword>
<dbReference type="PROSITE" id="PS51257">
    <property type="entry name" value="PROKAR_LIPOPROTEIN"/>
    <property type="match status" value="1"/>
</dbReference>
<dbReference type="GO" id="GO:0005615">
    <property type="term" value="C:extracellular space"/>
    <property type="evidence" value="ECO:0007669"/>
    <property type="project" value="TreeGrafter"/>
</dbReference>
<evidence type="ECO:0000313" key="1">
    <source>
        <dbReference type="Proteomes" id="UP000504640"/>
    </source>
</evidence>
<dbReference type="GO" id="GO:0005125">
    <property type="term" value="F:cytokine activity"/>
    <property type="evidence" value="ECO:0007669"/>
    <property type="project" value="TreeGrafter"/>
</dbReference>
<dbReference type="AlphaFoldDB" id="A0A6J3HDB4"/>